<keyword evidence="1" id="KW-0732">Signal</keyword>
<protein>
    <recommendedName>
        <fullName evidence="2">SnoaL-like domain-containing protein</fullName>
    </recommendedName>
</protein>
<dbReference type="Gene3D" id="3.10.450.50">
    <property type="match status" value="1"/>
</dbReference>
<dbReference type="Proteomes" id="UP001138540">
    <property type="component" value="Unassembled WGS sequence"/>
</dbReference>
<dbReference type="SUPFAM" id="SSF54427">
    <property type="entry name" value="NTF2-like"/>
    <property type="match status" value="1"/>
</dbReference>
<organism evidence="3 4">
    <name type="scientific">Sphingobium lignivorans</name>
    <dbReference type="NCBI Taxonomy" id="2735886"/>
    <lineage>
        <taxon>Bacteria</taxon>
        <taxon>Pseudomonadati</taxon>
        <taxon>Pseudomonadota</taxon>
        <taxon>Alphaproteobacteria</taxon>
        <taxon>Sphingomonadales</taxon>
        <taxon>Sphingomonadaceae</taxon>
        <taxon>Sphingobium</taxon>
    </lineage>
</organism>
<proteinExistence type="predicted"/>
<keyword evidence="4" id="KW-1185">Reference proteome</keyword>
<accession>A0ABR6NIU7</accession>
<feature type="signal peptide" evidence="1">
    <location>
        <begin position="1"/>
        <end position="21"/>
    </location>
</feature>
<dbReference type="Pfam" id="PF13577">
    <property type="entry name" value="SnoaL_4"/>
    <property type="match status" value="1"/>
</dbReference>
<dbReference type="InterPro" id="IPR032710">
    <property type="entry name" value="NTF2-like_dom_sf"/>
</dbReference>
<evidence type="ECO:0000256" key="1">
    <source>
        <dbReference type="SAM" id="SignalP"/>
    </source>
</evidence>
<sequence>MIRPSLTALAVLLAMSAPAAAQPPADADILRETHDRVAITELMWNYVRAIDSLNEEAYPTVFTPDGSFGEAKGPAALRKMVADLKHSQAERRAKGETIPAMHHIMSNAHIEFIDRDHARYHYYWMTVFAGSPYTQPPRLAAAGRGVDEVVRLNGKWLIRSRNVAPTD</sequence>
<comment type="caution">
    <text evidence="3">The sequence shown here is derived from an EMBL/GenBank/DDBJ whole genome shotgun (WGS) entry which is preliminary data.</text>
</comment>
<name>A0ABR6NIU7_9SPHN</name>
<dbReference type="EMBL" id="JACHKA010000001">
    <property type="protein sequence ID" value="MBB5987207.1"/>
    <property type="molecule type" value="Genomic_DNA"/>
</dbReference>
<gene>
    <name evidence="3" type="ORF">HNP60_003181</name>
</gene>
<reference evidence="3 4" key="1">
    <citation type="submission" date="2020-08" db="EMBL/GenBank/DDBJ databases">
        <title>Exploring microbial biodiversity for novel pathways involved in the catabolism of aromatic compounds derived from lignin.</title>
        <authorList>
            <person name="Elkins J."/>
        </authorList>
    </citation>
    <scope>NUCLEOTIDE SEQUENCE [LARGE SCALE GENOMIC DNA]</scope>
    <source>
        <strain evidence="3 4">B1D3A</strain>
    </source>
</reference>
<dbReference type="CDD" id="cd00531">
    <property type="entry name" value="NTF2_like"/>
    <property type="match status" value="1"/>
</dbReference>
<dbReference type="InterPro" id="IPR037401">
    <property type="entry name" value="SnoaL-like"/>
</dbReference>
<dbReference type="RefSeq" id="WP_184155590.1">
    <property type="nucleotide sequence ID" value="NZ_JACHKA010000001.1"/>
</dbReference>
<feature type="domain" description="SnoaL-like" evidence="2">
    <location>
        <begin position="31"/>
        <end position="162"/>
    </location>
</feature>
<evidence type="ECO:0000313" key="3">
    <source>
        <dbReference type="EMBL" id="MBB5987207.1"/>
    </source>
</evidence>
<evidence type="ECO:0000313" key="4">
    <source>
        <dbReference type="Proteomes" id="UP001138540"/>
    </source>
</evidence>
<feature type="chain" id="PRO_5047523665" description="SnoaL-like domain-containing protein" evidence="1">
    <location>
        <begin position="22"/>
        <end position="167"/>
    </location>
</feature>
<evidence type="ECO:0000259" key="2">
    <source>
        <dbReference type="Pfam" id="PF13577"/>
    </source>
</evidence>